<evidence type="ECO:0000256" key="2">
    <source>
        <dbReference type="ARBA" id="ARBA00022723"/>
    </source>
</evidence>
<dbReference type="GO" id="GO:0005634">
    <property type="term" value="C:nucleus"/>
    <property type="evidence" value="ECO:0007669"/>
    <property type="project" value="TreeGrafter"/>
</dbReference>
<dbReference type="PANTHER" id="PTHR22748">
    <property type="entry name" value="AP ENDONUCLEASE"/>
    <property type="match status" value="1"/>
</dbReference>
<dbReference type="SUPFAM" id="SSF56219">
    <property type="entry name" value="DNase I-like"/>
    <property type="match status" value="1"/>
</dbReference>
<dbReference type="InterPro" id="IPR036691">
    <property type="entry name" value="Endo/exonu/phosph_ase_sf"/>
</dbReference>
<reference evidence="6 7" key="1">
    <citation type="journal article" date="2018" name="Proc. Natl. Acad. Sci. U.S.A.">
        <title>Draft genome sequence of Camellia sinensis var. sinensis provides insights into the evolution of the tea genome and tea quality.</title>
        <authorList>
            <person name="Wei C."/>
            <person name="Yang H."/>
            <person name="Wang S."/>
            <person name="Zhao J."/>
            <person name="Liu C."/>
            <person name="Gao L."/>
            <person name="Xia E."/>
            <person name="Lu Y."/>
            <person name="Tai Y."/>
            <person name="She G."/>
            <person name="Sun J."/>
            <person name="Cao H."/>
            <person name="Tong W."/>
            <person name="Gao Q."/>
            <person name="Li Y."/>
            <person name="Deng W."/>
            <person name="Jiang X."/>
            <person name="Wang W."/>
            <person name="Chen Q."/>
            <person name="Zhang S."/>
            <person name="Li H."/>
            <person name="Wu J."/>
            <person name="Wang P."/>
            <person name="Li P."/>
            <person name="Shi C."/>
            <person name="Zheng F."/>
            <person name="Jian J."/>
            <person name="Huang B."/>
            <person name="Shan D."/>
            <person name="Shi M."/>
            <person name="Fang C."/>
            <person name="Yue Y."/>
            <person name="Li F."/>
            <person name="Li D."/>
            <person name="Wei S."/>
            <person name="Han B."/>
            <person name="Jiang C."/>
            <person name="Yin Y."/>
            <person name="Xia T."/>
            <person name="Zhang Z."/>
            <person name="Bennetzen J.L."/>
            <person name="Zhao S."/>
            <person name="Wan X."/>
        </authorList>
    </citation>
    <scope>NUCLEOTIDE SEQUENCE [LARGE SCALE GENOMIC DNA]</scope>
    <source>
        <strain evidence="7">cv. Shuchazao</strain>
        <tissue evidence="6">Leaf</tissue>
    </source>
</reference>
<keyword evidence="5" id="KW-0460">Magnesium</keyword>
<accession>A0A4S4ET97</accession>
<evidence type="ECO:0000256" key="1">
    <source>
        <dbReference type="ARBA" id="ARBA00001946"/>
    </source>
</evidence>
<evidence type="ECO:0000313" key="7">
    <source>
        <dbReference type="Proteomes" id="UP000306102"/>
    </source>
</evidence>
<organism evidence="6 7">
    <name type="scientific">Camellia sinensis var. sinensis</name>
    <name type="common">China tea</name>
    <dbReference type="NCBI Taxonomy" id="542762"/>
    <lineage>
        <taxon>Eukaryota</taxon>
        <taxon>Viridiplantae</taxon>
        <taxon>Streptophyta</taxon>
        <taxon>Embryophyta</taxon>
        <taxon>Tracheophyta</taxon>
        <taxon>Spermatophyta</taxon>
        <taxon>Magnoliopsida</taxon>
        <taxon>eudicotyledons</taxon>
        <taxon>Gunneridae</taxon>
        <taxon>Pentapetalae</taxon>
        <taxon>asterids</taxon>
        <taxon>Ericales</taxon>
        <taxon>Theaceae</taxon>
        <taxon>Camellia</taxon>
    </lineage>
</organism>
<keyword evidence="7" id="KW-1185">Reference proteome</keyword>
<dbReference type="STRING" id="542762.A0A4S4ET97"/>
<dbReference type="GO" id="GO:0046872">
    <property type="term" value="F:metal ion binding"/>
    <property type="evidence" value="ECO:0007669"/>
    <property type="project" value="UniProtKB-KW"/>
</dbReference>
<dbReference type="GO" id="GO:0008081">
    <property type="term" value="F:phosphoric diester hydrolase activity"/>
    <property type="evidence" value="ECO:0007669"/>
    <property type="project" value="TreeGrafter"/>
</dbReference>
<dbReference type="EMBL" id="SDRB02002288">
    <property type="protein sequence ID" value="THG19762.1"/>
    <property type="molecule type" value="Genomic_DNA"/>
</dbReference>
<evidence type="ECO:0000256" key="5">
    <source>
        <dbReference type="ARBA" id="ARBA00022842"/>
    </source>
</evidence>
<proteinExistence type="predicted"/>
<name>A0A4S4ET97_CAMSN</name>
<dbReference type="GO" id="GO:0008311">
    <property type="term" value="F:double-stranded DNA 3'-5' DNA exonuclease activity"/>
    <property type="evidence" value="ECO:0007669"/>
    <property type="project" value="TreeGrafter"/>
</dbReference>
<dbReference type="AlphaFoldDB" id="A0A4S4ET97"/>
<dbReference type="PANTHER" id="PTHR22748:SF6">
    <property type="entry name" value="DNA-(APURINIC OR APYRIMIDINIC SITE) ENDONUCLEASE"/>
    <property type="match status" value="1"/>
</dbReference>
<keyword evidence="4" id="KW-0378">Hydrolase</keyword>
<keyword evidence="2" id="KW-0479">Metal-binding</keyword>
<dbReference type="Proteomes" id="UP000306102">
    <property type="component" value="Unassembled WGS sequence"/>
</dbReference>
<sequence>MKLQQYSSSSILQEGFSSSGVRIKPLSVRYGLGISDHDSEGRLVTVEFDTYYLIGAYVPNSGDGLKRLGYRMGSISQQLHEKTNRNQCRDSLQSLVGPLEKLTGIKCRDSVQSLVGPLKSRTLKRCAQSVKRRAIKRRAQSIKRCAIKRRAQSIKRRTIKRCAIKRRAIKRCARHAAIHVIDRTRVGLFVMVFIN</sequence>
<gene>
    <name evidence="6" type="ORF">TEA_008316</name>
</gene>
<dbReference type="PROSITE" id="PS00307">
    <property type="entry name" value="LECTIN_LEGUME_BETA"/>
    <property type="match status" value="1"/>
</dbReference>
<dbReference type="GO" id="GO:0030246">
    <property type="term" value="F:carbohydrate binding"/>
    <property type="evidence" value="ECO:0007669"/>
    <property type="project" value="UniProtKB-KW"/>
</dbReference>
<evidence type="ECO:0000256" key="3">
    <source>
        <dbReference type="ARBA" id="ARBA00022734"/>
    </source>
</evidence>
<comment type="caution">
    <text evidence="6">The sequence shown here is derived from an EMBL/GenBank/DDBJ whole genome shotgun (WGS) entry which is preliminary data.</text>
</comment>
<dbReference type="GO" id="GO:0003906">
    <property type="term" value="F:DNA-(apurinic or apyrimidinic site) endonuclease activity"/>
    <property type="evidence" value="ECO:0007669"/>
    <property type="project" value="TreeGrafter"/>
</dbReference>
<dbReference type="Gene3D" id="3.60.10.10">
    <property type="entry name" value="Endonuclease/exonuclease/phosphatase"/>
    <property type="match status" value="1"/>
</dbReference>
<keyword evidence="3" id="KW-0430">Lectin</keyword>
<evidence type="ECO:0000256" key="4">
    <source>
        <dbReference type="ARBA" id="ARBA00022801"/>
    </source>
</evidence>
<dbReference type="InterPro" id="IPR004808">
    <property type="entry name" value="AP_endonuc_1"/>
</dbReference>
<dbReference type="InterPro" id="IPR019825">
    <property type="entry name" value="Lectin_legB_Mn/Ca_BS"/>
</dbReference>
<evidence type="ECO:0000313" key="6">
    <source>
        <dbReference type="EMBL" id="THG19762.1"/>
    </source>
</evidence>
<comment type="cofactor">
    <cofactor evidence="1">
        <name>Mg(2+)</name>
        <dbReference type="ChEBI" id="CHEBI:18420"/>
    </cofactor>
</comment>
<dbReference type="GO" id="GO:0006284">
    <property type="term" value="P:base-excision repair"/>
    <property type="evidence" value="ECO:0007669"/>
    <property type="project" value="TreeGrafter"/>
</dbReference>
<protein>
    <submittedName>
        <fullName evidence="6">Uncharacterized protein</fullName>
    </submittedName>
</protein>